<evidence type="ECO:0000313" key="2">
    <source>
        <dbReference type="EMBL" id="MFC6631641.1"/>
    </source>
</evidence>
<feature type="region of interest" description="Disordered" evidence="1">
    <location>
        <begin position="59"/>
        <end position="119"/>
    </location>
</feature>
<accession>A0ABW1YW35</accession>
<gene>
    <name evidence="2" type="ORF">ACFQBM_00005</name>
    <name evidence="3" type="ORF">ACFQBM_21060</name>
</gene>
<comment type="caution">
    <text evidence="3">The sequence shown here is derived from an EMBL/GenBank/DDBJ whole genome shotgun (WGS) entry which is preliminary data.</text>
</comment>
<evidence type="ECO:0008006" key="5">
    <source>
        <dbReference type="Google" id="ProtNLM"/>
    </source>
</evidence>
<reference evidence="4" key="2">
    <citation type="journal article" date="2019" name="Int. J. Syst. Evol. Microbiol.">
        <title>The Global Catalogue of Microorganisms (GCM) 10K type strain sequencing project: providing services to taxonomists for standard genome sequencing and annotation.</title>
        <authorList>
            <consortium name="The Broad Institute Genomics Platform"/>
            <consortium name="The Broad Institute Genome Sequencing Center for Infectious Disease"/>
            <person name="Wu L."/>
            <person name="Ma J."/>
        </authorList>
    </citation>
    <scope>NUCLEOTIDE SEQUENCE [LARGE SCALE GENOMIC DNA]</scope>
    <source>
        <strain evidence="4">CGMCC 1.13718</strain>
    </source>
</reference>
<sequence length="139" mass="14784">MSNEILGYMPCPETGCDQQAAVMQAKRKGAHLYTRCPDCGIDQRTGKARQLNIWRATTWKVDPPTPPANIEGDLVAGEKPKPKPTAIQEDWSPELEAREQAAAQTAPATDSEPKPKPKTGLVIAGIGLLAGLGLVAASI</sequence>
<feature type="compositionally biased region" description="Low complexity" evidence="1">
    <location>
        <begin position="100"/>
        <end position="109"/>
    </location>
</feature>
<evidence type="ECO:0000313" key="4">
    <source>
        <dbReference type="Proteomes" id="UP001596425"/>
    </source>
</evidence>
<keyword evidence="4" id="KW-1185">Reference proteome</keyword>
<organism evidence="3 4">
    <name type="scientific">Microbulbifer taiwanensis</name>
    <dbReference type="NCBI Taxonomy" id="986746"/>
    <lineage>
        <taxon>Bacteria</taxon>
        <taxon>Pseudomonadati</taxon>
        <taxon>Pseudomonadota</taxon>
        <taxon>Gammaproteobacteria</taxon>
        <taxon>Cellvibrionales</taxon>
        <taxon>Microbulbiferaceae</taxon>
        <taxon>Microbulbifer</taxon>
    </lineage>
</organism>
<reference evidence="3" key="1">
    <citation type="journal article" date="2014" name="Int. J. Syst. Evol. Microbiol.">
        <title>Complete genome of a new Firmicutes species belonging to the dominant human colonic microbiota ('Ruminococcus bicirculans') reveals two chromosomes and a selective capacity to utilize plant glucans.</title>
        <authorList>
            <consortium name="NISC Comparative Sequencing Program"/>
            <person name="Wegmann U."/>
            <person name="Louis P."/>
            <person name="Goesmann A."/>
            <person name="Henrissat B."/>
            <person name="Duncan S.H."/>
            <person name="Flint H.J."/>
        </authorList>
    </citation>
    <scope>NUCLEOTIDE SEQUENCE</scope>
    <source>
        <strain evidence="3">CCM 7856</strain>
    </source>
</reference>
<evidence type="ECO:0000256" key="1">
    <source>
        <dbReference type="SAM" id="MobiDB-lite"/>
    </source>
</evidence>
<protein>
    <recommendedName>
        <fullName evidence="5">Zf-TFIIB domain-containing protein</fullName>
    </recommendedName>
</protein>
<dbReference type="EMBL" id="JBHSVR010000001">
    <property type="protein sequence ID" value="MFC6635767.1"/>
    <property type="molecule type" value="Genomic_DNA"/>
</dbReference>
<reference evidence="3" key="3">
    <citation type="submission" date="2024-09" db="EMBL/GenBank/DDBJ databases">
        <authorList>
            <person name="Sun Q."/>
            <person name="Mori K."/>
        </authorList>
    </citation>
    <scope>NUCLEOTIDE SEQUENCE</scope>
    <source>
        <strain evidence="3">CCM 7856</strain>
    </source>
</reference>
<dbReference type="Proteomes" id="UP001596425">
    <property type="component" value="Unassembled WGS sequence"/>
</dbReference>
<dbReference type="EMBL" id="JBHSVR010000001">
    <property type="protein sequence ID" value="MFC6631641.1"/>
    <property type="molecule type" value="Genomic_DNA"/>
</dbReference>
<name>A0ABW1YW35_9GAMM</name>
<dbReference type="RefSeq" id="WP_377484447.1">
    <property type="nucleotide sequence ID" value="NZ_JBHSVR010000001.1"/>
</dbReference>
<proteinExistence type="predicted"/>
<evidence type="ECO:0000313" key="3">
    <source>
        <dbReference type="EMBL" id="MFC6635767.1"/>
    </source>
</evidence>